<evidence type="ECO:0000313" key="6">
    <source>
        <dbReference type="Proteomes" id="UP000784294"/>
    </source>
</evidence>
<dbReference type="PROSITE" id="PS00232">
    <property type="entry name" value="CADHERIN_1"/>
    <property type="match status" value="1"/>
</dbReference>
<feature type="compositionally biased region" description="Low complexity" evidence="4">
    <location>
        <begin position="37"/>
        <end position="53"/>
    </location>
</feature>
<dbReference type="InterPro" id="IPR050174">
    <property type="entry name" value="Protocadherin/Cadherin-CA"/>
</dbReference>
<evidence type="ECO:0008006" key="7">
    <source>
        <dbReference type="Google" id="ProtNLM"/>
    </source>
</evidence>
<reference evidence="5" key="1">
    <citation type="submission" date="2018-11" db="EMBL/GenBank/DDBJ databases">
        <authorList>
            <consortium name="Pathogen Informatics"/>
        </authorList>
    </citation>
    <scope>NUCLEOTIDE SEQUENCE</scope>
</reference>
<dbReference type="PANTHER" id="PTHR24028:SF146">
    <property type="entry name" value="CADHERIN 96CB, ISOFORM D-RELATED"/>
    <property type="match status" value="1"/>
</dbReference>
<dbReference type="AlphaFoldDB" id="A0A448XIK4"/>
<accession>A0A448XIK4</accession>
<organism evidence="5 6">
    <name type="scientific">Protopolystoma xenopodis</name>
    <dbReference type="NCBI Taxonomy" id="117903"/>
    <lineage>
        <taxon>Eukaryota</taxon>
        <taxon>Metazoa</taxon>
        <taxon>Spiralia</taxon>
        <taxon>Lophotrochozoa</taxon>
        <taxon>Platyhelminthes</taxon>
        <taxon>Monogenea</taxon>
        <taxon>Polyopisthocotylea</taxon>
        <taxon>Polystomatidea</taxon>
        <taxon>Polystomatidae</taxon>
        <taxon>Protopolystoma</taxon>
    </lineage>
</organism>
<name>A0A448XIK4_9PLAT</name>
<dbReference type="PANTHER" id="PTHR24028">
    <property type="entry name" value="CADHERIN-87A"/>
    <property type="match status" value="1"/>
</dbReference>
<evidence type="ECO:0000256" key="3">
    <source>
        <dbReference type="ARBA" id="ARBA00023180"/>
    </source>
</evidence>
<dbReference type="EMBL" id="CAAALY010255234">
    <property type="protein sequence ID" value="VEL37525.1"/>
    <property type="molecule type" value="Genomic_DNA"/>
</dbReference>
<dbReference type="Gene3D" id="2.60.40.60">
    <property type="entry name" value="Cadherins"/>
    <property type="match status" value="2"/>
</dbReference>
<keyword evidence="3" id="KW-0325">Glycoprotein</keyword>
<comment type="subcellular location">
    <subcellularLocation>
        <location evidence="1">Membrane</location>
    </subcellularLocation>
</comment>
<dbReference type="GO" id="GO:0005509">
    <property type="term" value="F:calcium ion binding"/>
    <property type="evidence" value="ECO:0007669"/>
    <property type="project" value="InterPro"/>
</dbReference>
<dbReference type="Proteomes" id="UP000784294">
    <property type="component" value="Unassembled WGS sequence"/>
</dbReference>
<feature type="region of interest" description="Disordered" evidence="4">
    <location>
        <begin position="1"/>
        <end position="53"/>
    </location>
</feature>
<feature type="compositionally biased region" description="Low complexity" evidence="4">
    <location>
        <begin position="383"/>
        <end position="398"/>
    </location>
</feature>
<sequence length="518" mass="53774">MPSLLAVVPSSSRPSARSGCRRGPSQCRSPPGPGPPVRGTLRGRASLSGLRPTGRPALLLRTTALLIGLLAGGFGSFAHAGYTNPSACQHLARLQVPEASGSSSGLLLRPSASVALATSNSPVSTGGQASKSDAFQVNLTALLAERLGLTTEELSGVSVHLSDAEESRPFAVAQQQPGGWHRLYAAEPVDREAICDPLRQVTRVAVARACCQDTENLLLPDESSLEVVANAGPSTCCLFVPVTVGSRGTYDLRIDILDINDHAPVFQLAALPLPPVSSPAGRAGLGLGPRGPVNSLTFEQIPSRSEVGSTSGLRLTGVLAFPENAVAGDWLQLPAAADSDSGENSRIVYLLANTRPAHLWSLHFRLLQNVASDLASLVTSGQPSEGATGAGSESGTPTDHVAAQSDSSHPLLGRMMRMRMMMLMTTGPRADVAAPAEHEAIGASTGSTDQPTGMYQGPGLLLLQPVDRATVARFSALLIATDQGQPVPLSATIGLQIRVSPSGHRIHTKRGVKSETGF</sequence>
<dbReference type="GO" id="GO:0005886">
    <property type="term" value="C:plasma membrane"/>
    <property type="evidence" value="ECO:0007669"/>
    <property type="project" value="InterPro"/>
</dbReference>
<protein>
    <recommendedName>
        <fullName evidence="7">Cadherin domain-containing protein</fullName>
    </recommendedName>
</protein>
<comment type="caution">
    <text evidence="5">The sequence shown here is derived from an EMBL/GenBank/DDBJ whole genome shotgun (WGS) entry which is preliminary data.</text>
</comment>
<dbReference type="InterPro" id="IPR020894">
    <property type="entry name" value="Cadherin_CS"/>
</dbReference>
<keyword evidence="2" id="KW-0472">Membrane</keyword>
<evidence type="ECO:0000256" key="1">
    <source>
        <dbReference type="ARBA" id="ARBA00004370"/>
    </source>
</evidence>
<evidence type="ECO:0000256" key="2">
    <source>
        <dbReference type="ARBA" id="ARBA00023136"/>
    </source>
</evidence>
<dbReference type="SUPFAM" id="SSF49313">
    <property type="entry name" value="Cadherin-like"/>
    <property type="match status" value="1"/>
</dbReference>
<dbReference type="GO" id="GO:0007155">
    <property type="term" value="P:cell adhesion"/>
    <property type="evidence" value="ECO:0007669"/>
    <property type="project" value="InterPro"/>
</dbReference>
<proteinExistence type="predicted"/>
<dbReference type="OrthoDB" id="6252479at2759"/>
<feature type="compositionally biased region" description="Low complexity" evidence="4">
    <location>
        <begin position="1"/>
        <end position="29"/>
    </location>
</feature>
<dbReference type="InterPro" id="IPR015919">
    <property type="entry name" value="Cadherin-like_sf"/>
</dbReference>
<feature type="region of interest" description="Disordered" evidence="4">
    <location>
        <begin position="379"/>
        <end position="409"/>
    </location>
</feature>
<evidence type="ECO:0000256" key="4">
    <source>
        <dbReference type="SAM" id="MobiDB-lite"/>
    </source>
</evidence>
<evidence type="ECO:0000313" key="5">
    <source>
        <dbReference type="EMBL" id="VEL37525.1"/>
    </source>
</evidence>
<keyword evidence="6" id="KW-1185">Reference proteome</keyword>
<gene>
    <name evidence="5" type="ORF">PXEA_LOCUS30965</name>
</gene>